<reference evidence="2 3" key="1">
    <citation type="journal article" date="2021" name="Hortic Res">
        <title>Chromosome-scale assembly of the Dendrobium chrysotoxum genome enhances the understanding of orchid evolution.</title>
        <authorList>
            <person name="Zhang Y."/>
            <person name="Zhang G.Q."/>
            <person name="Zhang D."/>
            <person name="Liu X.D."/>
            <person name="Xu X.Y."/>
            <person name="Sun W.H."/>
            <person name="Yu X."/>
            <person name="Zhu X."/>
            <person name="Wang Z.W."/>
            <person name="Zhao X."/>
            <person name="Zhong W.Y."/>
            <person name="Chen H."/>
            <person name="Yin W.L."/>
            <person name="Huang T."/>
            <person name="Niu S.C."/>
            <person name="Liu Z.J."/>
        </authorList>
    </citation>
    <scope>NUCLEOTIDE SEQUENCE [LARGE SCALE GENOMIC DNA]</scope>
    <source>
        <strain evidence="2">Lindl</strain>
    </source>
</reference>
<gene>
    <name evidence="2" type="ORF">IEQ34_024120</name>
</gene>
<proteinExistence type="predicted"/>
<evidence type="ECO:0000313" key="3">
    <source>
        <dbReference type="Proteomes" id="UP000775213"/>
    </source>
</evidence>
<sequence>MEDFRIEDVKQILGTLQKHFAINLPKKKKRPKVRDFSIGKVAPIPNQRATAVPIKKTVVATGRRNGFWNLLTFSKKGTESYWHACDNFDCPIAKLVPRSSVVRKGKAGRGWAQQVKIRCGSSPTSRKGDSFLFRRRENNSFGRDYGLENSSSLVGLQPYLLLSPSDLTWDLIQKEKPKEVSYKENGKENSDRLRASTESEQPAKTQTTGLCLSDI</sequence>
<dbReference type="Proteomes" id="UP000775213">
    <property type="component" value="Unassembled WGS sequence"/>
</dbReference>
<protein>
    <submittedName>
        <fullName evidence="2">Uncharacterized protein</fullName>
    </submittedName>
</protein>
<comment type="caution">
    <text evidence="2">The sequence shown here is derived from an EMBL/GenBank/DDBJ whole genome shotgun (WGS) entry which is preliminary data.</text>
</comment>
<evidence type="ECO:0000313" key="2">
    <source>
        <dbReference type="EMBL" id="KAH0447045.1"/>
    </source>
</evidence>
<name>A0AAV7FJI5_DENCH</name>
<organism evidence="2 3">
    <name type="scientific">Dendrobium chrysotoxum</name>
    <name type="common">Orchid</name>
    <dbReference type="NCBI Taxonomy" id="161865"/>
    <lineage>
        <taxon>Eukaryota</taxon>
        <taxon>Viridiplantae</taxon>
        <taxon>Streptophyta</taxon>
        <taxon>Embryophyta</taxon>
        <taxon>Tracheophyta</taxon>
        <taxon>Spermatophyta</taxon>
        <taxon>Magnoliopsida</taxon>
        <taxon>Liliopsida</taxon>
        <taxon>Asparagales</taxon>
        <taxon>Orchidaceae</taxon>
        <taxon>Epidendroideae</taxon>
        <taxon>Malaxideae</taxon>
        <taxon>Dendrobiinae</taxon>
        <taxon>Dendrobium</taxon>
    </lineage>
</organism>
<feature type="compositionally biased region" description="Polar residues" evidence="1">
    <location>
        <begin position="198"/>
        <end position="215"/>
    </location>
</feature>
<feature type="compositionally biased region" description="Basic and acidic residues" evidence="1">
    <location>
        <begin position="179"/>
        <end position="197"/>
    </location>
</feature>
<feature type="region of interest" description="Disordered" evidence="1">
    <location>
        <begin position="179"/>
        <end position="215"/>
    </location>
</feature>
<keyword evidence="3" id="KW-1185">Reference proteome</keyword>
<dbReference type="EMBL" id="JAGFBR010000125">
    <property type="protein sequence ID" value="KAH0447045.1"/>
    <property type="molecule type" value="Genomic_DNA"/>
</dbReference>
<accession>A0AAV7FJI5</accession>
<dbReference type="AlphaFoldDB" id="A0AAV7FJI5"/>
<evidence type="ECO:0000256" key="1">
    <source>
        <dbReference type="SAM" id="MobiDB-lite"/>
    </source>
</evidence>